<feature type="transmembrane region" description="Helical" evidence="1">
    <location>
        <begin position="12"/>
        <end position="34"/>
    </location>
</feature>
<keyword evidence="1" id="KW-0812">Transmembrane</keyword>
<accession>A0A1W6Z6E9</accession>
<dbReference type="Proteomes" id="UP000194139">
    <property type="component" value="Chromosome"/>
</dbReference>
<protein>
    <submittedName>
        <fullName evidence="2">Uncharacterized protein</fullName>
    </submittedName>
</protein>
<name>A0A1W6Z6E9_9BORD</name>
<dbReference type="RefSeq" id="WP_086073413.1">
    <property type="nucleotide sequence ID" value="NZ_CP021109.1"/>
</dbReference>
<keyword evidence="3" id="KW-1185">Reference proteome</keyword>
<evidence type="ECO:0000256" key="1">
    <source>
        <dbReference type="SAM" id="Phobius"/>
    </source>
</evidence>
<evidence type="ECO:0000313" key="3">
    <source>
        <dbReference type="Proteomes" id="UP000194139"/>
    </source>
</evidence>
<proteinExistence type="predicted"/>
<dbReference type="EMBL" id="CP021109">
    <property type="protein sequence ID" value="ARP88383.1"/>
    <property type="molecule type" value="Genomic_DNA"/>
</dbReference>
<keyword evidence="1" id="KW-0472">Membrane</keyword>
<organism evidence="2 3">
    <name type="scientific">Bordetella genomosp. 9</name>
    <dbReference type="NCBI Taxonomy" id="1416803"/>
    <lineage>
        <taxon>Bacteria</taxon>
        <taxon>Pseudomonadati</taxon>
        <taxon>Pseudomonadota</taxon>
        <taxon>Betaproteobacteria</taxon>
        <taxon>Burkholderiales</taxon>
        <taxon>Alcaligenaceae</taxon>
        <taxon>Bordetella</taxon>
    </lineage>
</organism>
<sequence length="152" mass="16864">MEFMQRWGLPPWAGWMALVVLIIMVEGAVALYHVKRRHDRTVRETQASETIRRTGASASAQVLQATDTGVRLGADRFFIWKLRLAVQPAASEALADRGVAADSAAGELRLPFETEIKVPISPARFADFAEGRQIRVRVEPGTHSVVVDQRTE</sequence>
<gene>
    <name evidence="2" type="ORF">CAL13_20795</name>
</gene>
<dbReference type="AlphaFoldDB" id="A0A1W6Z6E9"/>
<reference evidence="2 3" key="1">
    <citation type="submission" date="2017-05" db="EMBL/GenBank/DDBJ databases">
        <title>Complete and WGS of Bordetella genogroups.</title>
        <authorList>
            <person name="Spilker T."/>
            <person name="LiPuma J."/>
        </authorList>
    </citation>
    <scope>NUCLEOTIDE SEQUENCE [LARGE SCALE GENOMIC DNA]</scope>
    <source>
        <strain evidence="2 3">AU17164</strain>
    </source>
</reference>
<keyword evidence="1" id="KW-1133">Transmembrane helix</keyword>
<evidence type="ECO:0000313" key="2">
    <source>
        <dbReference type="EMBL" id="ARP88383.1"/>
    </source>
</evidence>